<keyword evidence="1" id="KW-0472">Membrane</keyword>
<comment type="caution">
    <text evidence="2">The sequence shown here is derived from an EMBL/GenBank/DDBJ whole genome shotgun (WGS) entry which is preliminary data.</text>
</comment>
<proteinExistence type="predicted"/>
<dbReference type="InterPro" id="IPR045749">
    <property type="entry name" value="DUF6090"/>
</dbReference>
<keyword evidence="3" id="KW-1185">Reference proteome</keyword>
<keyword evidence="1" id="KW-0812">Transmembrane</keyword>
<protein>
    <submittedName>
        <fullName evidence="2">DUF6090 family protein</fullName>
    </submittedName>
</protein>
<keyword evidence="1" id="KW-1133">Transmembrane helix</keyword>
<dbReference type="EMBL" id="JANWGH010000003">
    <property type="protein sequence ID" value="MCS5491306.1"/>
    <property type="molecule type" value="Genomic_DNA"/>
</dbReference>
<evidence type="ECO:0000313" key="2">
    <source>
        <dbReference type="EMBL" id="MCS5491306.1"/>
    </source>
</evidence>
<gene>
    <name evidence="2" type="ORF">NY014_12735</name>
</gene>
<organism evidence="2 3">
    <name type="scientific">Algoriphagus limi</name>
    <dbReference type="NCBI Taxonomy" id="2975273"/>
    <lineage>
        <taxon>Bacteria</taxon>
        <taxon>Pseudomonadati</taxon>
        <taxon>Bacteroidota</taxon>
        <taxon>Cytophagia</taxon>
        <taxon>Cytophagales</taxon>
        <taxon>Cyclobacteriaceae</taxon>
        <taxon>Algoriphagus</taxon>
    </lineage>
</organism>
<dbReference type="RefSeq" id="WP_259414972.1">
    <property type="nucleotide sequence ID" value="NZ_JANWGH010000003.1"/>
</dbReference>
<reference evidence="2 3" key="1">
    <citation type="submission" date="2022-08" db="EMBL/GenBank/DDBJ databases">
        <title>Algoriphagus sp. CAU 1643 isolated from mud.</title>
        <authorList>
            <person name="Kim W."/>
        </authorList>
    </citation>
    <scope>NUCLEOTIDE SEQUENCE [LARGE SCALE GENOMIC DNA]</scope>
    <source>
        <strain evidence="2 3">CAU 1643</strain>
    </source>
</reference>
<evidence type="ECO:0000256" key="1">
    <source>
        <dbReference type="SAM" id="Phobius"/>
    </source>
</evidence>
<feature type="transmembrane region" description="Helical" evidence="1">
    <location>
        <begin position="21"/>
        <end position="42"/>
    </location>
</feature>
<dbReference type="Pfam" id="PF19578">
    <property type="entry name" value="DUF6090"/>
    <property type="match status" value="1"/>
</dbReference>
<evidence type="ECO:0000313" key="3">
    <source>
        <dbReference type="Proteomes" id="UP001206788"/>
    </source>
</evidence>
<sequence>MLKILRKIRQSLLETASIRKYLFYALGEILLVVIGILIALQVNTWNEERKREKEENQYLNSLLNDFETAESSFQLILGAVLEQLDHNEQLLVLLAEPEGSTPTDSLVGMLRKSFIDVPFGIQVTAYNDLVNSGKLSILQSEELRRALSNFEIVNALANSYSEKAANQWAGQVTEFFVNRFNVSTIYGEDSDVIWDYPGIPHSSGYEKTPINKRFSSDKEAVWSRELANRIAIKNVLLEDAARSAKDVLSLIEEIKLLINSSLRNNK</sequence>
<accession>A0ABT2G7U1</accession>
<dbReference type="Proteomes" id="UP001206788">
    <property type="component" value="Unassembled WGS sequence"/>
</dbReference>
<name>A0ABT2G7U1_9BACT</name>